<feature type="transmembrane region" description="Helical" evidence="7">
    <location>
        <begin position="97"/>
        <end position="115"/>
    </location>
</feature>
<dbReference type="EMBL" id="PFLC01000002">
    <property type="protein sequence ID" value="PIY63401.1"/>
    <property type="molecule type" value="Genomic_DNA"/>
</dbReference>
<proteinExistence type="inferred from homology"/>
<feature type="transmembrane region" description="Helical" evidence="7">
    <location>
        <begin position="20"/>
        <end position="44"/>
    </location>
</feature>
<protein>
    <submittedName>
        <fullName evidence="11">Mechanosensitive ion channel protein MscS</fullName>
    </submittedName>
</protein>
<dbReference type="Gene3D" id="3.30.70.100">
    <property type="match status" value="1"/>
</dbReference>
<evidence type="ECO:0000259" key="10">
    <source>
        <dbReference type="Pfam" id="PF21088"/>
    </source>
</evidence>
<dbReference type="PANTHER" id="PTHR30566:SF25">
    <property type="entry name" value="INNER MEMBRANE PROTEIN"/>
    <property type="match status" value="1"/>
</dbReference>
<evidence type="ECO:0000313" key="12">
    <source>
        <dbReference type="Proteomes" id="UP000230973"/>
    </source>
</evidence>
<feature type="domain" description="Mechanosensitive ion channel transmembrane helices 2/3" evidence="10">
    <location>
        <begin position="146"/>
        <end position="186"/>
    </location>
</feature>
<evidence type="ECO:0000256" key="4">
    <source>
        <dbReference type="ARBA" id="ARBA00022692"/>
    </source>
</evidence>
<dbReference type="GO" id="GO:0005886">
    <property type="term" value="C:plasma membrane"/>
    <property type="evidence" value="ECO:0007669"/>
    <property type="project" value="UniProtKB-SubCell"/>
</dbReference>
<organism evidence="11 12">
    <name type="scientific">Candidatus Uhrbacteria bacterium CG_4_10_14_0_8_um_filter_58_22</name>
    <dbReference type="NCBI Taxonomy" id="1975029"/>
    <lineage>
        <taxon>Bacteria</taxon>
        <taxon>Candidatus Uhriibacteriota</taxon>
    </lineage>
</organism>
<dbReference type="Pfam" id="PF21082">
    <property type="entry name" value="MS_channel_3rd"/>
    <property type="match status" value="1"/>
</dbReference>
<evidence type="ECO:0000259" key="8">
    <source>
        <dbReference type="Pfam" id="PF00924"/>
    </source>
</evidence>
<dbReference type="SUPFAM" id="SSF82689">
    <property type="entry name" value="Mechanosensitive channel protein MscS (YggB), C-terminal domain"/>
    <property type="match status" value="1"/>
</dbReference>
<feature type="domain" description="Mechanosensitive ion channel MscS C-terminal" evidence="9">
    <location>
        <begin position="262"/>
        <end position="345"/>
    </location>
</feature>
<sequence>MLSFLEPLRLLAIGRNTAYDYLLAFGIFLAVVIGLKLIQTVVLIRLRRLAERTKTKVDDAVIEVFERIRPPFYGLVALYLAVRALTLPSAAESAVGLVFGIVLAIEVSVAFGRLTDRLLEIRVAENDGTEAERAQLSSVLGTVGRIVKALVWIVAALMLLANLGVNVTSLVASLGIGGIAIALALQNVLGDLFSSVSILIDKPFVVGDLIVVGEHTGNIERIGLKSTRLRTPLGEELIISNRELTDAHVRNFGRLHRRRALFTLGVTYGTPSDKLRRIPEIMRGIVAAETIAEFDRCHFVSYGDSSLDFEVAFYANTSDYGEYLDLLQSVNLAVYDAFAAEGIGFAFPTRTIISAQD</sequence>
<dbReference type="SUPFAM" id="SSF82861">
    <property type="entry name" value="Mechanosensitive channel protein MscS (YggB), transmembrane region"/>
    <property type="match status" value="1"/>
</dbReference>
<evidence type="ECO:0000256" key="7">
    <source>
        <dbReference type="SAM" id="Phobius"/>
    </source>
</evidence>
<reference evidence="12" key="1">
    <citation type="submission" date="2017-09" db="EMBL/GenBank/DDBJ databases">
        <title>Depth-based differentiation of microbial function through sediment-hosted aquifers and enrichment of novel symbionts in the deep terrestrial subsurface.</title>
        <authorList>
            <person name="Probst A.J."/>
            <person name="Ladd B."/>
            <person name="Jarett J.K."/>
            <person name="Geller-Mcgrath D.E."/>
            <person name="Sieber C.M.K."/>
            <person name="Emerson J.B."/>
            <person name="Anantharaman K."/>
            <person name="Thomas B.C."/>
            <person name="Malmstrom R."/>
            <person name="Stieglmeier M."/>
            <person name="Klingl A."/>
            <person name="Woyke T."/>
            <person name="Ryan C.M."/>
            <person name="Banfield J.F."/>
        </authorList>
    </citation>
    <scope>NUCLEOTIDE SEQUENCE [LARGE SCALE GENOMIC DNA]</scope>
</reference>
<keyword evidence="4 7" id="KW-0812">Transmembrane</keyword>
<evidence type="ECO:0000256" key="5">
    <source>
        <dbReference type="ARBA" id="ARBA00022989"/>
    </source>
</evidence>
<dbReference type="Pfam" id="PF00924">
    <property type="entry name" value="MS_channel_2nd"/>
    <property type="match status" value="1"/>
</dbReference>
<evidence type="ECO:0000256" key="3">
    <source>
        <dbReference type="ARBA" id="ARBA00022475"/>
    </source>
</evidence>
<dbReference type="InterPro" id="IPR010920">
    <property type="entry name" value="LSM_dom_sf"/>
</dbReference>
<dbReference type="InterPro" id="IPR006685">
    <property type="entry name" value="MscS_channel_2nd"/>
</dbReference>
<dbReference type="Gene3D" id="2.30.30.60">
    <property type="match status" value="1"/>
</dbReference>
<gene>
    <name evidence="11" type="ORF">COY93_00155</name>
</gene>
<evidence type="ECO:0000256" key="1">
    <source>
        <dbReference type="ARBA" id="ARBA00004651"/>
    </source>
</evidence>
<comment type="subcellular location">
    <subcellularLocation>
        <location evidence="1">Cell membrane</location>
        <topology evidence="1">Multi-pass membrane protein</topology>
    </subcellularLocation>
</comment>
<dbReference type="GO" id="GO:0055085">
    <property type="term" value="P:transmembrane transport"/>
    <property type="evidence" value="ECO:0007669"/>
    <property type="project" value="InterPro"/>
</dbReference>
<dbReference type="SUPFAM" id="SSF50182">
    <property type="entry name" value="Sm-like ribonucleoproteins"/>
    <property type="match status" value="1"/>
</dbReference>
<comment type="caution">
    <text evidence="11">The sequence shown here is derived from an EMBL/GenBank/DDBJ whole genome shotgun (WGS) entry which is preliminary data.</text>
</comment>
<feature type="transmembrane region" description="Helical" evidence="7">
    <location>
        <begin position="136"/>
        <end position="161"/>
    </location>
</feature>
<evidence type="ECO:0000256" key="6">
    <source>
        <dbReference type="ARBA" id="ARBA00023136"/>
    </source>
</evidence>
<evidence type="ECO:0000256" key="2">
    <source>
        <dbReference type="ARBA" id="ARBA00008017"/>
    </source>
</evidence>
<dbReference type="InterPro" id="IPR011014">
    <property type="entry name" value="MscS_channel_TM-2"/>
</dbReference>
<dbReference type="PANTHER" id="PTHR30566">
    <property type="entry name" value="YNAI-RELATED MECHANOSENSITIVE ION CHANNEL"/>
    <property type="match status" value="1"/>
</dbReference>
<dbReference type="InterPro" id="IPR049142">
    <property type="entry name" value="MS_channel_1st"/>
</dbReference>
<comment type="similarity">
    <text evidence="2">Belongs to the MscS (TC 1.A.23) family.</text>
</comment>
<dbReference type="Pfam" id="PF21088">
    <property type="entry name" value="MS_channel_1st"/>
    <property type="match status" value="1"/>
</dbReference>
<evidence type="ECO:0000259" key="9">
    <source>
        <dbReference type="Pfam" id="PF21082"/>
    </source>
</evidence>
<dbReference type="AlphaFoldDB" id="A0A2M7QC86"/>
<dbReference type="InterPro" id="IPR023408">
    <property type="entry name" value="MscS_beta-dom_sf"/>
</dbReference>
<feature type="domain" description="Mechanosensitive ion channel MscS" evidence="8">
    <location>
        <begin position="187"/>
        <end position="253"/>
    </location>
</feature>
<dbReference type="InterPro" id="IPR049278">
    <property type="entry name" value="MS_channel_C"/>
</dbReference>
<name>A0A2M7QC86_9BACT</name>
<dbReference type="Proteomes" id="UP000230973">
    <property type="component" value="Unassembled WGS sequence"/>
</dbReference>
<keyword evidence="3" id="KW-1003">Cell membrane</keyword>
<dbReference type="InterPro" id="IPR011066">
    <property type="entry name" value="MscS_channel_C_sf"/>
</dbReference>
<accession>A0A2M7QC86</accession>
<dbReference type="Gene3D" id="1.10.287.1260">
    <property type="match status" value="1"/>
</dbReference>
<keyword evidence="5 7" id="KW-1133">Transmembrane helix</keyword>
<evidence type="ECO:0000313" key="11">
    <source>
        <dbReference type="EMBL" id="PIY63401.1"/>
    </source>
</evidence>
<keyword evidence="6 7" id="KW-0472">Membrane</keyword>